<reference evidence="2" key="1">
    <citation type="journal article" date="2022" name="bioRxiv">
        <title>Sequencing and chromosome-scale assembly of the giantPleurodeles waltlgenome.</title>
        <authorList>
            <person name="Brown T."/>
            <person name="Elewa A."/>
            <person name="Iarovenko S."/>
            <person name="Subramanian E."/>
            <person name="Araus A.J."/>
            <person name="Petzold A."/>
            <person name="Susuki M."/>
            <person name="Suzuki K.-i.T."/>
            <person name="Hayashi T."/>
            <person name="Toyoda A."/>
            <person name="Oliveira C."/>
            <person name="Osipova E."/>
            <person name="Leigh N.D."/>
            <person name="Simon A."/>
            <person name="Yun M.H."/>
        </authorList>
    </citation>
    <scope>NUCLEOTIDE SEQUENCE</scope>
    <source>
        <strain evidence="2">20211129_DDA</strain>
        <tissue evidence="2">Liver</tissue>
    </source>
</reference>
<feature type="compositionally biased region" description="Polar residues" evidence="1">
    <location>
        <begin position="78"/>
        <end position="90"/>
    </location>
</feature>
<accession>A0AAV7Q6Z3</accession>
<feature type="region of interest" description="Disordered" evidence="1">
    <location>
        <begin position="1"/>
        <end position="138"/>
    </location>
</feature>
<feature type="compositionally biased region" description="Low complexity" evidence="1">
    <location>
        <begin position="36"/>
        <end position="51"/>
    </location>
</feature>
<keyword evidence="3" id="KW-1185">Reference proteome</keyword>
<evidence type="ECO:0000313" key="2">
    <source>
        <dbReference type="EMBL" id="KAJ1136347.1"/>
    </source>
</evidence>
<evidence type="ECO:0000256" key="1">
    <source>
        <dbReference type="SAM" id="MobiDB-lite"/>
    </source>
</evidence>
<dbReference type="Proteomes" id="UP001066276">
    <property type="component" value="Chromosome 6"/>
</dbReference>
<name>A0AAV7Q6Z3_PLEWA</name>
<protein>
    <submittedName>
        <fullName evidence="2">Uncharacterized protein</fullName>
    </submittedName>
</protein>
<organism evidence="2 3">
    <name type="scientific">Pleurodeles waltl</name>
    <name type="common">Iberian ribbed newt</name>
    <dbReference type="NCBI Taxonomy" id="8319"/>
    <lineage>
        <taxon>Eukaryota</taxon>
        <taxon>Metazoa</taxon>
        <taxon>Chordata</taxon>
        <taxon>Craniata</taxon>
        <taxon>Vertebrata</taxon>
        <taxon>Euteleostomi</taxon>
        <taxon>Amphibia</taxon>
        <taxon>Batrachia</taxon>
        <taxon>Caudata</taxon>
        <taxon>Salamandroidea</taxon>
        <taxon>Salamandridae</taxon>
        <taxon>Pleurodelinae</taxon>
        <taxon>Pleurodeles</taxon>
    </lineage>
</organism>
<gene>
    <name evidence="2" type="ORF">NDU88_002764</name>
</gene>
<dbReference type="AlphaFoldDB" id="A0AAV7Q6Z3"/>
<proteinExistence type="predicted"/>
<evidence type="ECO:0000313" key="3">
    <source>
        <dbReference type="Proteomes" id="UP001066276"/>
    </source>
</evidence>
<comment type="caution">
    <text evidence="2">The sequence shown here is derived from an EMBL/GenBank/DDBJ whole genome shotgun (WGS) entry which is preliminary data.</text>
</comment>
<sequence>MFSPPVASHLLLRRPTRHRQAPPPVVPVRTTPSGWARIQGQRRAQRTAQTRGRGRNSAATHAGPGPHQGARACRPGRSLSTAPGSPSHSGARSRGGGETAPPRSPRPRQSSRSTPVTGPPASARPGTDSKSAPPEPIS</sequence>
<dbReference type="EMBL" id="JANPWB010000010">
    <property type="protein sequence ID" value="KAJ1136347.1"/>
    <property type="molecule type" value="Genomic_DNA"/>
</dbReference>
<feature type="compositionally biased region" description="Basic residues" evidence="1">
    <location>
        <begin position="11"/>
        <end position="20"/>
    </location>
</feature>